<keyword evidence="2" id="KW-1185">Reference proteome</keyword>
<evidence type="ECO:0008006" key="3">
    <source>
        <dbReference type="Google" id="ProtNLM"/>
    </source>
</evidence>
<dbReference type="EMBL" id="CP027033">
    <property type="protein sequence ID" value="AXR80617.1"/>
    <property type="molecule type" value="Genomic_DNA"/>
</dbReference>
<sequence length="402" mass="44013">MLSFPTSMRVLAVVALAVVLSVAGAVGVIALDIDVLASDPDADALVDEVLETHGDVETIQATRHSSYELYHTRDDGPTTGETTAEVWKRFPDQSRTEVTSSTAPEFDVGDVRVVDGSTFKQYDARAESMLVDDDWDGEAIDWGADAHDVDLEAAYLGTETVDDRETHVVEIEPADDETVSGISLLVGDTEFALEVGADEDANATRTTTWWIDADAGFPIKERIESEYENPDEHVFQREREVRTVTYENATFDDPIDDDRFVVDPPAGTDVYEPSDSVDVDTLAEANEAVPFDVQKPPVPDRFERVIVSASEFQGDVSVDALYRDGELEDGDEIYVHVSDAPFDRGEIKEQSVGDHGGDVVSTAVGTGYTWECDGIYYELVVDDDQRDDDAFAIELAEGIACS</sequence>
<dbReference type="PANTHER" id="PTHR37507:SF2">
    <property type="entry name" value="SPORULATION PROTEIN YDCC"/>
    <property type="match status" value="1"/>
</dbReference>
<gene>
    <name evidence="1" type="ORF">AArcMg_0594</name>
</gene>
<name>A0A346PM72_9EURY</name>
<dbReference type="KEGG" id="nag:AArcMg_0594"/>
<dbReference type="PANTHER" id="PTHR37507">
    <property type="entry name" value="SPORULATION PROTEIN YDCC"/>
    <property type="match status" value="1"/>
</dbReference>
<protein>
    <recommendedName>
        <fullName evidence="3">Outer membrane lipoprotein-sorting protein</fullName>
    </recommendedName>
</protein>
<accession>A0A346PM72</accession>
<dbReference type="Gene3D" id="2.50.20.10">
    <property type="entry name" value="Lipoprotein localisation LolA/LolB/LppX"/>
    <property type="match status" value="1"/>
</dbReference>
<dbReference type="AlphaFoldDB" id="A0A346PM72"/>
<evidence type="ECO:0000313" key="1">
    <source>
        <dbReference type="EMBL" id="AXR80617.1"/>
    </source>
</evidence>
<dbReference type="InterPro" id="IPR052944">
    <property type="entry name" value="Sporulation_related"/>
</dbReference>
<organism evidence="1 2">
    <name type="scientific">Natrarchaeobaculum sulfurireducens</name>
    <dbReference type="NCBI Taxonomy" id="2044521"/>
    <lineage>
        <taxon>Archaea</taxon>
        <taxon>Methanobacteriati</taxon>
        <taxon>Methanobacteriota</taxon>
        <taxon>Stenosarchaea group</taxon>
        <taxon>Halobacteria</taxon>
        <taxon>Halobacteriales</taxon>
        <taxon>Natrialbaceae</taxon>
        <taxon>Natrarchaeobaculum</taxon>
    </lineage>
</organism>
<evidence type="ECO:0000313" key="2">
    <source>
        <dbReference type="Proteomes" id="UP000258613"/>
    </source>
</evidence>
<dbReference type="Proteomes" id="UP000258613">
    <property type="component" value="Chromosome"/>
</dbReference>
<reference evidence="2" key="1">
    <citation type="submission" date="2018-02" db="EMBL/GenBank/DDBJ databases">
        <title>Phenotypic and genomic properties of facultatively anaerobic sulfur-reducing natronoarchaea from hypersaline soda lakes.</title>
        <authorList>
            <person name="Sorokin D.Y."/>
            <person name="Kublanov I.V."/>
            <person name="Roman P."/>
            <person name="Sinninghe Damste J.S."/>
            <person name="Golyshin P.N."/>
            <person name="Rojo D."/>
            <person name="Ciordia S."/>
            <person name="Mena M.D.C."/>
            <person name="Ferrer M."/>
            <person name="Messina E."/>
            <person name="Smedile F."/>
            <person name="La Spada G."/>
            <person name="La Cono V."/>
            <person name="Yakimov M.M."/>
        </authorList>
    </citation>
    <scope>NUCLEOTIDE SEQUENCE [LARGE SCALE GENOMIC DNA]</scope>
    <source>
        <strain evidence="2">AArc-Mg</strain>
    </source>
</reference>
<proteinExistence type="predicted"/>